<comment type="caution">
    <text evidence="9">The sequence shown here is derived from an EMBL/GenBank/DDBJ whole genome shotgun (WGS) entry which is preliminary data.</text>
</comment>
<dbReference type="InterPro" id="IPR036388">
    <property type="entry name" value="WH-like_DNA-bd_sf"/>
</dbReference>
<evidence type="ECO:0000313" key="10">
    <source>
        <dbReference type="Proteomes" id="UP001184853"/>
    </source>
</evidence>
<dbReference type="PROSITE" id="PS50005">
    <property type="entry name" value="TPR"/>
    <property type="match status" value="1"/>
</dbReference>
<evidence type="ECO:0000256" key="5">
    <source>
        <dbReference type="ARBA" id="ARBA00038253"/>
    </source>
</evidence>
<dbReference type="SMART" id="SM00028">
    <property type="entry name" value="TPR"/>
    <property type="match status" value="3"/>
</dbReference>
<dbReference type="InterPro" id="IPR019734">
    <property type="entry name" value="TPR_rpt"/>
</dbReference>
<dbReference type="PANTHER" id="PTHR46630:SF1">
    <property type="entry name" value="TETRATRICOPEPTIDE REPEAT PROTEIN 29"/>
    <property type="match status" value="1"/>
</dbReference>
<organism evidence="9 10">
    <name type="scientific">Chryseobacterium geocarposphaerae</name>
    <dbReference type="NCBI Taxonomy" id="1416776"/>
    <lineage>
        <taxon>Bacteria</taxon>
        <taxon>Pseudomonadati</taxon>
        <taxon>Bacteroidota</taxon>
        <taxon>Flavobacteriia</taxon>
        <taxon>Flavobacteriales</taxon>
        <taxon>Weeksellaceae</taxon>
        <taxon>Chryseobacterium group</taxon>
        <taxon>Chryseobacterium</taxon>
    </lineage>
</organism>
<accession>A0ABU1LH48</accession>
<dbReference type="InterPro" id="IPR016032">
    <property type="entry name" value="Sig_transdc_resp-reg_C-effctor"/>
</dbReference>
<gene>
    <name evidence="9" type="ORF">J2781_002993</name>
</gene>
<name>A0ABU1LH48_9FLAO</name>
<feature type="transmembrane region" description="Helical" evidence="7">
    <location>
        <begin position="328"/>
        <end position="346"/>
    </location>
</feature>
<evidence type="ECO:0000256" key="2">
    <source>
        <dbReference type="ARBA" id="ARBA00022490"/>
    </source>
</evidence>
<evidence type="ECO:0000256" key="7">
    <source>
        <dbReference type="SAM" id="Phobius"/>
    </source>
</evidence>
<evidence type="ECO:0000256" key="6">
    <source>
        <dbReference type="PROSITE-ProRule" id="PRU00339"/>
    </source>
</evidence>
<dbReference type="SUPFAM" id="SSF48452">
    <property type="entry name" value="TPR-like"/>
    <property type="match status" value="1"/>
</dbReference>
<dbReference type="PANTHER" id="PTHR46630">
    <property type="entry name" value="TETRATRICOPEPTIDE REPEAT PROTEIN 29"/>
    <property type="match status" value="1"/>
</dbReference>
<comment type="similarity">
    <text evidence="5">Belongs to the Rap family.</text>
</comment>
<evidence type="ECO:0000313" key="9">
    <source>
        <dbReference type="EMBL" id="MDR6406049.1"/>
    </source>
</evidence>
<evidence type="ECO:0000256" key="4">
    <source>
        <dbReference type="ARBA" id="ARBA00022803"/>
    </source>
</evidence>
<keyword evidence="3" id="KW-0677">Repeat</keyword>
<dbReference type="RefSeq" id="WP_115982295.1">
    <property type="nucleotide sequence ID" value="NZ_JAVDQS010000008.1"/>
</dbReference>
<protein>
    <submittedName>
        <fullName evidence="9">Tetratricopeptide (TPR) repeat protein</fullName>
    </submittedName>
</protein>
<dbReference type="InterPro" id="IPR051476">
    <property type="entry name" value="Bac_ResReg_Asp_Phosphatase"/>
</dbReference>
<feature type="signal peptide" evidence="8">
    <location>
        <begin position="1"/>
        <end position="24"/>
    </location>
</feature>
<dbReference type="Proteomes" id="UP001184853">
    <property type="component" value="Unassembled WGS sequence"/>
</dbReference>
<keyword evidence="2" id="KW-0963">Cytoplasm</keyword>
<evidence type="ECO:0000256" key="1">
    <source>
        <dbReference type="ARBA" id="ARBA00004496"/>
    </source>
</evidence>
<evidence type="ECO:0000256" key="3">
    <source>
        <dbReference type="ARBA" id="ARBA00022737"/>
    </source>
</evidence>
<keyword evidence="4 6" id="KW-0802">TPR repeat</keyword>
<dbReference type="Gene3D" id="1.10.10.10">
    <property type="entry name" value="Winged helix-like DNA-binding domain superfamily/Winged helix DNA-binding domain"/>
    <property type="match status" value="1"/>
</dbReference>
<keyword evidence="7" id="KW-1133">Transmembrane helix</keyword>
<dbReference type="EMBL" id="JAVDQS010000008">
    <property type="protein sequence ID" value="MDR6406049.1"/>
    <property type="molecule type" value="Genomic_DNA"/>
</dbReference>
<sequence length="472" mass="55382">MFLNCYFKKAFYVLFLFLILPLSAQTYTINELDSITEKYRTEGNILKSISLNKDAIKGNGKKNNIEISIAAHINLGGLLWYLHKYKESLNHLEIAEDQLEKTKNPFLIAKLYGEYGRNYASLGLINQSTENLNKSIFYSQKIKNKSQREKLLYYHYTWKLQNFEELHVVDSVNAVFKKRLELTAQPLTYVHIAEKFLKNKELDSAENYLNKAIKISGDYSPYQKSMTLLAFGKLYLEKKEYEKALEYYFQSLALSQQLSRKNDITNTYKAISDTYKLMNDDVKKNEFLEKYSDSKDSIDESEREALRIPVDKIISKETKKEKKERTQAYIIIGIILLVSAAILVVLTRKYIKKQKETEEIIIETLHETDELKSKLNVAFDELSKLASTNDPFFLTRFKEVYPEFYEKLTSTYPHLTANDIRFSAFLRLNLSTKTIAQYKNISIRTIESRKYRLRKKLELPSDVDLNKWMMEL</sequence>
<feature type="chain" id="PRO_5045842728" evidence="8">
    <location>
        <begin position="25"/>
        <end position="472"/>
    </location>
</feature>
<keyword evidence="7" id="KW-0812">Transmembrane</keyword>
<dbReference type="InterPro" id="IPR011990">
    <property type="entry name" value="TPR-like_helical_dom_sf"/>
</dbReference>
<evidence type="ECO:0000256" key="8">
    <source>
        <dbReference type="SAM" id="SignalP"/>
    </source>
</evidence>
<dbReference type="Gene3D" id="1.25.40.10">
    <property type="entry name" value="Tetratricopeptide repeat domain"/>
    <property type="match status" value="2"/>
</dbReference>
<comment type="subcellular location">
    <subcellularLocation>
        <location evidence="1">Cytoplasm</location>
    </subcellularLocation>
</comment>
<keyword evidence="7" id="KW-0472">Membrane</keyword>
<keyword evidence="10" id="KW-1185">Reference proteome</keyword>
<proteinExistence type="inferred from homology"/>
<dbReference type="SUPFAM" id="SSF46894">
    <property type="entry name" value="C-terminal effector domain of the bipartite response regulators"/>
    <property type="match status" value="1"/>
</dbReference>
<keyword evidence="8" id="KW-0732">Signal</keyword>
<feature type="repeat" description="TPR" evidence="6">
    <location>
        <begin position="225"/>
        <end position="258"/>
    </location>
</feature>
<reference evidence="9 10" key="1">
    <citation type="submission" date="2023-07" db="EMBL/GenBank/DDBJ databases">
        <title>Sorghum-associated microbial communities from plants grown in Nebraska, USA.</title>
        <authorList>
            <person name="Schachtman D."/>
        </authorList>
    </citation>
    <scope>NUCLEOTIDE SEQUENCE [LARGE SCALE GENOMIC DNA]</scope>
    <source>
        <strain evidence="9 10">DS1709</strain>
    </source>
</reference>